<protein>
    <recommendedName>
        <fullName evidence="3">N-acetyltransferase domain-containing protein</fullName>
    </recommendedName>
</protein>
<evidence type="ECO:0000313" key="1">
    <source>
        <dbReference type="EMBL" id="SEB90731.1"/>
    </source>
</evidence>
<dbReference type="InterPro" id="IPR016181">
    <property type="entry name" value="Acyl_CoA_acyltransferase"/>
</dbReference>
<dbReference type="AlphaFoldDB" id="A0A1H4N614"/>
<sequence length="203" mass="22997">MTQDSQSNPYQVRPAREEDIRWAAQLGRRVYQGLDVIPEATMLDWFAANPNAFFTFWHDDQRIGNFDILPLRPLVMQRFVAGELLEREIESKDIFTPAESHAIRDLHWESIVVDPGYARERRPMVTLFLRTYLHTLAHLCPIDQLGNTYAIAASSAGAGLLRRMGLSPIAEASTRLDAHPLYCGNVATYRAVIDATFHTANDV</sequence>
<dbReference type="EMBL" id="FNSD01000001">
    <property type="protein sequence ID" value="SEB90731.1"/>
    <property type="molecule type" value="Genomic_DNA"/>
</dbReference>
<evidence type="ECO:0008006" key="3">
    <source>
        <dbReference type="Google" id="ProtNLM"/>
    </source>
</evidence>
<reference evidence="1 2" key="1">
    <citation type="submission" date="2016-10" db="EMBL/GenBank/DDBJ databases">
        <authorList>
            <person name="de Groot N.N."/>
        </authorList>
    </citation>
    <scope>NUCLEOTIDE SEQUENCE [LARGE SCALE GENOMIC DNA]</scope>
    <source>
        <strain evidence="1 2">AB35.6</strain>
    </source>
</reference>
<dbReference type="RefSeq" id="WP_074653924.1">
    <property type="nucleotide sequence ID" value="NZ_FNSD01000001.1"/>
</dbReference>
<evidence type="ECO:0000313" key="2">
    <source>
        <dbReference type="Proteomes" id="UP000182409"/>
    </source>
</evidence>
<organism evidence="1 2">
    <name type="scientific">Terriglobus roseus</name>
    <dbReference type="NCBI Taxonomy" id="392734"/>
    <lineage>
        <taxon>Bacteria</taxon>
        <taxon>Pseudomonadati</taxon>
        <taxon>Acidobacteriota</taxon>
        <taxon>Terriglobia</taxon>
        <taxon>Terriglobales</taxon>
        <taxon>Acidobacteriaceae</taxon>
        <taxon>Terriglobus</taxon>
    </lineage>
</organism>
<dbReference type="Proteomes" id="UP000182409">
    <property type="component" value="Unassembled WGS sequence"/>
</dbReference>
<gene>
    <name evidence="1" type="ORF">SAMN05443244_2151</name>
</gene>
<name>A0A1H4N614_9BACT</name>
<dbReference type="OrthoDB" id="152772at2"/>
<accession>A0A1H4N614</accession>
<proteinExistence type="predicted"/>
<dbReference type="SUPFAM" id="SSF55729">
    <property type="entry name" value="Acyl-CoA N-acyltransferases (Nat)"/>
    <property type="match status" value="1"/>
</dbReference>